<feature type="region of interest" description="Disordered" evidence="1">
    <location>
        <begin position="171"/>
        <end position="226"/>
    </location>
</feature>
<keyword evidence="4" id="KW-1185">Reference proteome</keyword>
<dbReference type="AlphaFoldDB" id="K7E188"/>
<reference evidence="3 4" key="1">
    <citation type="journal article" date="2007" name="Nature">
        <title>Genome of the marsupial Monodelphis domestica reveals innovation in non-coding sequences.</title>
        <authorList>
            <person name="Mikkelsen T.S."/>
            <person name="Wakefield M.J."/>
            <person name="Aken B."/>
            <person name="Amemiya C.T."/>
            <person name="Chang J.L."/>
            <person name="Duke S."/>
            <person name="Garber M."/>
            <person name="Gentles A.J."/>
            <person name="Goodstadt L."/>
            <person name="Heger A."/>
            <person name="Jurka J."/>
            <person name="Kamal M."/>
            <person name="Mauceli E."/>
            <person name="Searle S.M."/>
            <person name="Sharpe T."/>
            <person name="Baker M.L."/>
            <person name="Batzer M.A."/>
            <person name="Benos P.V."/>
            <person name="Belov K."/>
            <person name="Clamp M."/>
            <person name="Cook A."/>
            <person name="Cuff J."/>
            <person name="Das R."/>
            <person name="Davidow L."/>
            <person name="Deakin J.E."/>
            <person name="Fazzari M.J."/>
            <person name="Glass J.L."/>
            <person name="Grabherr M."/>
            <person name="Greally J.M."/>
            <person name="Gu W."/>
            <person name="Hore T.A."/>
            <person name="Huttley G.A."/>
            <person name="Kleber M."/>
            <person name="Jirtle R.L."/>
            <person name="Koina E."/>
            <person name="Lee J.T."/>
            <person name="Mahony S."/>
            <person name="Marra M.A."/>
            <person name="Miller R.D."/>
            <person name="Nicholls R.D."/>
            <person name="Oda M."/>
            <person name="Papenfuss A.T."/>
            <person name="Parra Z.E."/>
            <person name="Pollock D.D."/>
            <person name="Ray D.A."/>
            <person name="Schein J.E."/>
            <person name="Speed T.P."/>
            <person name="Thompson K."/>
            <person name="VandeBerg J.L."/>
            <person name="Wade C.M."/>
            <person name="Walker J.A."/>
            <person name="Waters P.D."/>
            <person name="Webber C."/>
            <person name="Weidman J.R."/>
            <person name="Xie X."/>
            <person name="Zody M.C."/>
            <person name="Baldwin J."/>
            <person name="Abdouelleil A."/>
            <person name="Abdulkadir J."/>
            <person name="Abebe A."/>
            <person name="Abera B."/>
            <person name="Abreu J."/>
            <person name="Acer S.C."/>
            <person name="Aftuck L."/>
            <person name="Alexander A."/>
            <person name="An P."/>
            <person name="Anderson E."/>
            <person name="Anderson S."/>
            <person name="Arachi H."/>
            <person name="Azer M."/>
            <person name="Bachantsang P."/>
            <person name="Barry A."/>
            <person name="Bayul T."/>
            <person name="Berlin A."/>
            <person name="Bessette D."/>
            <person name="Bloom T."/>
            <person name="Bloom T."/>
            <person name="Boguslavskiy L."/>
            <person name="Bonnet C."/>
            <person name="Boukhgalter B."/>
            <person name="Bourzgui I."/>
            <person name="Brown A."/>
            <person name="Cahill P."/>
            <person name="Channer S."/>
            <person name="Cheshatsang Y."/>
            <person name="Chuda L."/>
            <person name="Citroen M."/>
            <person name="Collymore A."/>
            <person name="Cooke P."/>
            <person name="Costello M."/>
            <person name="D'Aco K."/>
            <person name="Daza R."/>
            <person name="De Haan G."/>
            <person name="DeGray S."/>
            <person name="DeMaso C."/>
            <person name="Dhargay N."/>
            <person name="Dooley K."/>
            <person name="Dooley E."/>
            <person name="Doricent M."/>
            <person name="Dorje P."/>
            <person name="Dorjee K."/>
            <person name="Dupes A."/>
            <person name="Elong R."/>
            <person name="Falk J."/>
            <person name="Farina A."/>
            <person name="Faro S."/>
            <person name="Ferguson D."/>
            <person name="Fisher S."/>
            <person name="Foley C.D."/>
            <person name="Franke A."/>
            <person name="Friedrich D."/>
            <person name="Gadbois L."/>
            <person name="Gearin G."/>
            <person name="Gearin C.R."/>
            <person name="Giannoukos G."/>
            <person name="Goode T."/>
            <person name="Graham J."/>
            <person name="Grandbois E."/>
            <person name="Grewal S."/>
            <person name="Gyaltsen K."/>
            <person name="Hafez N."/>
            <person name="Hagos B."/>
            <person name="Hall J."/>
            <person name="Henson C."/>
            <person name="Hollinger A."/>
            <person name="Honan T."/>
            <person name="Huard M.D."/>
            <person name="Hughes L."/>
            <person name="Hurhula B."/>
            <person name="Husby M.E."/>
            <person name="Kamat A."/>
            <person name="Kanga B."/>
            <person name="Kashin S."/>
            <person name="Khazanovich D."/>
            <person name="Kisner P."/>
            <person name="Lance K."/>
            <person name="Lara M."/>
            <person name="Lee W."/>
            <person name="Lennon N."/>
            <person name="Letendre F."/>
            <person name="LeVine R."/>
            <person name="Lipovsky A."/>
            <person name="Liu X."/>
            <person name="Liu J."/>
            <person name="Liu S."/>
            <person name="Lokyitsang T."/>
            <person name="Lokyitsang Y."/>
            <person name="Lubonja R."/>
            <person name="Lui A."/>
            <person name="MacDonald P."/>
            <person name="Magnisalis V."/>
            <person name="Maru K."/>
            <person name="Matthews C."/>
            <person name="McCusker W."/>
            <person name="McDonough S."/>
            <person name="Mehta T."/>
            <person name="Meldrim J."/>
            <person name="Meneus L."/>
            <person name="Mihai O."/>
            <person name="Mihalev A."/>
            <person name="Mihova T."/>
            <person name="Mittelman R."/>
            <person name="Mlenga V."/>
            <person name="Montmayeur A."/>
            <person name="Mulrain L."/>
            <person name="Navidi A."/>
            <person name="Naylor J."/>
            <person name="Negash T."/>
            <person name="Nguyen T."/>
            <person name="Nguyen N."/>
            <person name="Nicol R."/>
            <person name="Norbu C."/>
            <person name="Norbu N."/>
            <person name="Novod N."/>
            <person name="O'Neill B."/>
            <person name="Osman S."/>
            <person name="Markiewicz E."/>
            <person name="Oyono O.L."/>
            <person name="Patti C."/>
            <person name="Phunkhang P."/>
            <person name="Pierre F."/>
            <person name="Priest M."/>
            <person name="Raghuraman S."/>
            <person name="Rege F."/>
            <person name="Reyes R."/>
            <person name="Rise C."/>
            <person name="Rogov P."/>
            <person name="Ross K."/>
            <person name="Ryan E."/>
            <person name="Settipalli S."/>
            <person name="Shea T."/>
            <person name="Sherpa N."/>
            <person name="Shi L."/>
            <person name="Shih D."/>
            <person name="Sparrow T."/>
            <person name="Spaulding J."/>
            <person name="Stalker J."/>
            <person name="Stange-Thomann N."/>
            <person name="Stavropoulos S."/>
            <person name="Stone C."/>
            <person name="Strader C."/>
            <person name="Tesfaye S."/>
            <person name="Thomson T."/>
            <person name="Thoulutsang Y."/>
            <person name="Thoulutsang D."/>
            <person name="Topham K."/>
            <person name="Topping I."/>
            <person name="Tsamla T."/>
            <person name="Vassiliev H."/>
            <person name="Vo A."/>
            <person name="Wangchuk T."/>
            <person name="Wangdi T."/>
            <person name="Weiand M."/>
            <person name="Wilkinson J."/>
            <person name="Wilson A."/>
            <person name="Yadav S."/>
            <person name="Young G."/>
            <person name="Yu Q."/>
            <person name="Zembek L."/>
            <person name="Zhong D."/>
            <person name="Zimmer A."/>
            <person name="Zwirko Z."/>
            <person name="Jaffe D.B."/>
            <person name="Alvarez P."/>
            <person name="Brockman W."/>
            <person name="Butler J."/>
            <person name="Chin C."/>
            <person name="Gnerre S."/>
            <person name="MacCallum I."/>
            <person name="Graves J.A."/>
            <person name="Ponting C.P."/>
            <person name="Breen M."/>
            <person name="Samollow P.B."/>
            <person name="Lander E.S."/>
            <person name="Lindblad-Toh K."/>
        </authorList>
    </citation>
    <scope>NUCLEOTIDE SEQUENCE [LARGE SCALE GENOMIC DNA]</scope>
</reference>
<dbReference type="HOGENOM" id="CLU_1224420_0_0_1"/>
<name>K7E188_MONDO</name>
<dbReference type="Pfam" id="PF15431">
    <property type="entry name" value="TMEM190"/>
    <property type="match status" value="1"/>
</dbReference>
<dbReference type="KEGG" id="mdo:103099454"/>
<dbReference type="Ensembl" id="ENSMODT00000042645.2">
    <property type="protein sequence ID" value="ENSMODP00000039539.1"/>
    <property type="gene ID" value="ENSMODG00000027457.2"/>
</dbReference>
<keyword evidence="2" id="KW-0472">Membrane</keyword>
<evidence type="ECO:0000313" key="3">
    <source>
        <dbReference type="Ensembl" id="ENSMODP00000039539.1"/>
    </source>
</evidence>
<dbReference type="CTD" id="158521"/>
<sequence>MPREVGQMHLHTYFVGCCIFWTLCTSLRPGFAVPLGLMLAKNDKLIEESRKILGEPEDGGINFFYPKTCRPKDGQKIEACDADEELNKTMCLRFNCCYSLEKKHDMACYSPLVDNIQLTLRFFILGITCLIFLVCVPICCCILCQKSTVPENLQGGNSEVTKILLQHSDTLENINDIEEEEEKEEEEEEDNVDEDGNNGDGYNDDGDADDAIPEDTRKAKGKGKAK</sequence>
<dbReference type="InterPro" id="IPR028248">
    <property type="entry name" value="TMEM190"/>
</dbReference>
<reference evidence="3" key="2">
    <citation type="submission" date="2025-08" db="UniProtKB">
        <authorList>
            <consortium name="Ensembl"/>
        </authorList>
    </citation>
    <scope>IDENTIFICATION</scope>
</reference>
<proteinExistence type="predicted"/>
<dbReference type="eggNOG" id="ENOG502SB9N">
    <property type="taxonomic scope" value="Eukaryota"/>
</dbReference>
<evidence type="ECO:0000313" key="4">
    <source>
        <dbReference type="Proteomes" id="UP000002280"/>
    </source>
</evidence>
<dbReference type="InterPro" id="IPR055331">
    <property type="entry name" value="FMR1-like"/>
</dbReference>
<dbReference type="InParanoid" id="K7E188"/>
<dbReference type="OMA" id="CCFIVER"/>
<reference evidence="3" key="3">
    <citation type="submission" date="2025-09" db="UniProtKB">
        <authorList>
            <consortium name="Ensembl"/>
        </authorList>
    </citation>
    <scope>IDENTIFICATION</scope>
</reference>
<dbReference type="PANTHER" id="PTHR37360">
    <property type="entry name" value="FRAGILE X MENTAL RETARDATION 1 NEIGHBOR PROTEIN"/>
    <property type="match status" value="1"/>
</dbReference>
<dbReference type="STRING" id="13616.ENSMODP00000039539"/>
<feature type="compositionally biased region" description="Acidic residues" evidence="1">
    <location>
        <begin position="175"/>
        <end position="213"/>
    </location>
</feature>
<dbReference type="OrthoDB" id="9837391at2759"/>
<feature type="transmembrane region" description="Helical" evidence="2">
    <location>
        <begin position="12"/>
        <end position="31"/>
    </location>
</feature>
<evidence type="ECO:0000256" key="2">
    <source>
        <dbReference type="SAM" id="Phobius"/>
    </source>
</evidence>
<accession>K7E188</accession>
<keyword evidence="2" id="KW-0812">Transmembrane</keyword>
<evidence type="ECO:0000256" key="1">
    <source>
        <dbReference type="SAM" id="MobiDB-lite"/>
    </source>
</evidence>
<protein>
    <submittedName>
        <fullName evidence="3">FMR1 neighbor</fullName>
    </submittedName>
</protein>
<dbReference type="Bgee" id="ENSMODG00000027457">
    <property type="expression patterns" value="Expressed in spermatocyte and 12 other cell types or tissues"/>
</dbReference>
<feature type="transmembrane region" description="Helical" evidence="2">
    <location>
        <begin position="122"/>
        <end position="144"/>
    </location>
</feature>
<dbReference type="GeneTree" id="ENSGT00390000007953"/>
<keyword evidence="2" id="KW-1133">Transmembrane helix</keyword>
<dbReference type="Proteomes" id="UP000002280">
    <property type="component" value="Chromosome X"/>
</dbReference>
<organism evidence="3 4">
    <name type="scientific">Monodelphis domestica</name>
    <name type="common">Gray short-tailed opossum</name>
    <dbReference type="NCBI Taxonomy" id="13616"/>
    <lineage>
        <taxon>Eukaryota</taxon>
        <taxon>Metazoa</taxon>
        <taxon>Chordata</taxon>
        <taxon>Craniata</taxon>
        <taxon>Vertebrata</taxon>
        <taxon>Euteleostomi</taxon>
        <taxon>Mammalia</taxon>
        <taxon>Metatheria</taxon>
        <taxon>Didelphimorphia</taxon>
        <taxon>Didelphidae</taxon>
        <taxon>Monodelphis</taxon>
    </lineage>
</organism>
<dbReference type="PANTHER" id="PTHR37360:SF1">
    <property type="entry name" value="FMR1 NEIGHBOR PROTEIN"/>
    <property type="match status" value="1"/>
</dbReference>
<dbReference type="GeneID" id="103099454"/>